<feature type="chain" id="PRO_5011640029" evidence="1">
    <location>
        <begin position="26"/>
        <end position="95"/>
    </location>
</feature>
<dbReference type="EMBL" id="FOCL01000002">
    <property type="protein sequence ID" value="SEN22643.1"/>
    <property type="molecule type" value="Genomic_DNA"/>
</dbReference>
<reference evidence="3" key="1">
    <citation type="submission" date="2016-10" db="EMBL/GenBank/DDBJ databases">
        <authorList>
            <person name="Varghese N."/>
            <person name="Submissions S."/>
        </authorList>
    </citation>
    <scope>NUCLEOTIDE SEQUENCE [LARGE SCALE GENOMIC DNA]</scope>
    <source>
        <strain evidence="3">Gh-48</strain>
    </source>
</reference>
<dbReference type="OrthoDB" id="9924861at2"/>
<keyword evidence="3" id="KW-1185">Reference proteome</keyword>
<organism evidence="2 3">
    <name type="scientific">Mucilaginibacter gossypiicola</name>
    <dbReference type="NCBI Taxonomy" id="551995"/>
    <lineage>
        <taxon>Bacteria</taxon>
        <taxon>Pseudomonadati</taxon>
        <taxon>Bacteroidota</taxon>
        <taxon>Sphingobacteriia</taxon>
        <taxon>Sphingobacteriales</taxon>
        <taxon>Sphingobacteriaceae</taxon>
        <taxon>Mucilaginibacter</taxon>
    </lineage>
</organism>
<protein>
    <submittedName>
        <fullName evidence="2">Uncharacterized protein</fullName>
    </submittedName>
</protein>
<dbReference type="RefSeq" id="WP_091210173.1">
    <property type="nucleotide sequence ID" value="NZ_FOCL01000002.1"/>
</dbReference>
<name>A0A1H8ET20_9SPHI</name>
<gene>
    <name evidence="2" type="ORF">SAMN05192574_102833</name>
</gene>
<sequence length="95" mass="10694">MKNASTLRKIGLLLPSLLIVLNACHSTYKKGDRRNDSVKNELISRKGFQDSIKRGLTPTISDTAQYFDTDKIPNSKPDSNQKMPVARIDSLNKYL</sequence>
<keyword evidence="1" id="KW-0732">Signal</keyword>
<feature type="signal peptide" evidence="1">
    <location>
        <begin position="1"/>
        <end position="25"/>
    </location>
</feature>
<evidence type="ECO:0000313" key="3">
    <source>
        <dbReference type="Proteomes" id="UP000198942"/>
    </source>
</evidence>
<accession>A0A1H8ET20</accession>
<evidence type="ECO:0000313" key="2">
    <source>
        <dbReference type="EMBL" id="SEN22643.1"/>
    </source>
</evidence>
<proteinExistence type="predicted"/>
<dbReference type="STRING" id="551995.SAMN05192574_102833"/>
<dbReference type="Proteomes" id="UP000198942">
    <property type="component" value="Unassembled WGS sequence"/>
</dbReference>
<evidence type="ECO:0000256" key="1">
    <source>
        <dbReference type="SAM" id="SignalP"/>
    </source>
</evidence>
<dbReference type="AlphaFoldDB" id="A0A1H8ET20"/>